<feature type="compositionally biased region" description="Polar residues" evidence="5">
    <location>
        <begin position="192"/>
        <end position="201"/>
    </location>
</feature>
<accession>S8FG66</accession>
<keyword evidence="4" id="KW-0687">Ribonucleoprotein</keyword>
<keyword evidence="2" id="KW-0963">Cytoplasm</keyword>
<dbReference type="AlphaFoldDB" id="S8FG66"/>
<reference evidence="6 7" key="1">
    <citation type="journal article" date="2012" name="Science">
        <title>The Paleozoic origin of enzymatic lignin decomposition reconstructed from 31 fungal genomes.</title>
        <authorList>
            <person name="Floudas D."/>
            <person name="Binder M."/>
            <person name="Riley R."/>
            <person name="Barry K."/>
            <person name="Blanchette R.A."/>
            <person name="Henrissat B."/>
            <person name="Martinez A.T."/>
            <person name="Otillar R."/>
            <person name="Spatafora J.W."/>
            <person name="Yadav J.S."/>
            <person name="Aerts A."/>
            <person name="Benoit I."/>
            <person name="Boyd A."/>
            <person name="Carlson A."/>
            <person name="Copeland A."/>
            <person name="Coutinho P.M."/>
            <person name="de Vries R.P."/>
            <person name="Ferreira P."/>
            <person name="Findley K."/>
            <person name="Foster B."/>
            <person name="Gaskell J."/>
            <person name="Glotzer D."/>
            <person name="Gorecki P."/>
            <person name="Heitman J."/>
            <person name="Hesse C."/>
            <person name="Hori C."/>
            <person name="Igarashi K."/>
            <person name="Jurgens J.A."/>
            <person name="Kallen N."/>
            <person name="Kersten P."/>
            <person name="Kohler A."/>
            <person name="Kuees U."/>
            <person name="Kumar T.K.A."/>
            <person name="Kuo A."/>
            <person name="LaButti K."/>
            <person name="Larrondo L.F."/>
            <person name="Lindquist E."/>
            <person name="Ling A."/>
            <person name="Lombard V."/>
            <person name="Lucas S."/>
            <person name="Lundell T."/>
            <person name="Martin R."/>
            <person name="McLaughlin D.J."/>
            <person name="Morgenstern I."/>
            <person name="Morin E."/>
            <person name="Murat C."/>
            <person name="Nagy L.G."/>
            <person name="Nolan M."/>
            <person name="Ohm R.A."/>
            <person name="Patyshakuliyeva A."/>
            <person name="Rokas A."/>
            <person name="Ruiz-Duenas F.J."/>
            <person name="Sabat G."/>
            <person name="Salamov A."/>
            <person name="Samejima M."/>
            <person name="Schmutz J."/>
            <person name="Slot J.C."/>
            <person name="St John F."/>
            <person name="Stenlid J."/>
            <person name="Sun H."/>
            <person name="Sun S."/>
            <person name="Syed K."/>
            <person name="Tsang A."/>
            <person name="Wiebenga A."/>
            <person name="Young D."/>
            <person name="Pisabarro A."/>
            <person name="Eastwood D.C."/>
            <person name="Martin F."/>
            <person name="Cullen D."/>
            <person name="Grigoriev I.V."/>
            <person name="Hibbett D.S."/>
        </authorList>
    </citation>
    <scope>NUCLEOTIDE SEQUENCE</scope>
    <source>
        <strain evidence="7">FP-58527</strain>
    </source>
</reference>
<keyword evidence="7" id="KW-1185">Reference proteome</keyword>
<dbReference type="eggNOG" id="KOG3198">
    <property type="taxonomic scope" value="Eukaryota"/>
</dbReference>
<feature type="compositionally biased region" description="Pro residues" evidence="5">
    <location>
        <begin position="244"/>
        <end position="254"/>
    </location>
</feature>
<dbReference type="InterPro" id="IPR002778">
    <property type="entry name" value="Signal_recog_particle_SRP19"/>
</dbReference>
<proteinExistence type="predicted"/>
<dbReference type="HOGENOM" id="CLU_052871_0_0_1"/>
<dbReference type="Proteomes" id="UP000015241">
    <property type="component" value="Unassembled WGS sequence"/>
</dbReference>
<name>S8FG66_FOMSC</name>
<comment type="subcellular location">
    <subcellularLocation>
        <location evidence="1">Cytoplasm</location>
    </subcellularLocation>
</comment>
<feature type="compositionally biased region" description="Basic residues" evidence="5">
    <location>
        <begin position="294"/>
        <end position="304"/>
    </location>
</feature>
<evidence type="ECO:0000313" key="6">
    <source>
        <dbReference type="EMBL" id="EPS97409.1"/>
    </source>
</evidence>
<dbReference type="SUPFAM" id="SSF69695">
    <property type="entry name" value="SRP19"/>
    <property type="match status" value="1"/>
</dbReference>
<evidence type="ECO:0000256" key="5">
    <source>
        <dbReference type="SAM" id="MobiDB-lite"/>
    </source>
</evidence>
<dbReference type="GO" id="GO:0006617">
    <property type="term" value="P:SRP-dependent cotranslational protein targeting to membrane, signal sequence recognition"/>
    <property type="evidence" value="ECO:0007669"/>
    <property type="project" value="TreeGrafter"/>
</dbReference>
<dbReference type="PANTHER" id="PTHR17453:SF0">
    <property type="entry name" value="SIGNAL RECOGNITION PARTICLE 19 KDA PROTEIN"/>
    <property type="match status" value="1"/>
</dbReference>
<sequence length="304" mass="32793">MSRRAAVVEEFDDDTDLPLPNRPLPNKGLRGAILAELSDEDESDDDVPPLRNPTAGPASPSQTQFKAPVPEQGSRTVTDITPYKKWTCVYPIYIDAKRPHGTGERRISRAKSLWWPLSRDIAEAATRLGLGTLHEMNKAHPRDWENPGRVRVQWKKDGRLVDPGIKTKKQLLERIAYQIQLVKPDNAPIAPYNTTAQSTPESAAPATPSKGKHPASAKTPKTTGATNVSISTSKPPLQSKGRPKPPSPPQPHPPLTSRVSPYSPAIPSGVLIETLKAGMSAQEGAPAIGGGGGKGKRKVVRVRG</sequence>
<dbReference type="EMBL" id="KE504176">
    <property type="protein sequence ID" value="EPS97409.1"/>
    <property type="molecule type" value="Genomic_DNA"/>
</dbReference>
<dbReference type="InParanoid" id="S8FG66"/>
<dbReference type="Pfam" id="PF01922">
    <property type="entry name" value="SRP19"/>
    <property type="match status" value="1"/>
</dbReference>
<feature type="region of interest" description="Disordered" evidence="5">
    <location>
        <begin position="282"/>
        <end position="304"/>
    </location>
</feature>
<dbReference type="GO" id="GO:0008312">
    <property type="term" value="F:7S RNA binding"/>
    <property type="evidence" value="ECO:0007669"/>
    <property type="project" value="InterPro"/>
</dbReference>
<gene>
    <name evidence="6" type="ORF">FOMPIDRAFT_98204</name>
</gene>
<evidence type="ECO:0000313" key="7">
    <source>
        <dbReference type="Proteomes" id="UP000015241"/>
    </source>
</evidence>
<evidence type="ECO:0000256" key="3">
    <source>
        <dbReference type="ARBA" id="ARBA00023135"/>
    </source>
</evidence>
<feature type="compositionally biased region" description="Acidic residues" evidence="5">
    <location>
        <begin position="37"/>
        <end position="47"/>
    </location>
</feature>
<dbReference type="Gene3D" id="3.30.56.30">
    <property type="entry name" value="Signal recognition particle, SRP19-like subunit"/>
    <property type="match status" value="1"/>
</dbReference>
<dbReference type="GO" id="GO:0005786">
    <property type="term" value="C:signal recognition particle, endoplasmic reticulum targeting"/>
    <property type="evidence" value="ECO:0007669"/>
    <property type="project" value="UniProtKB-KW"/>
</dbReference>
<feature type="region of interest" description="Disordered" evidence="5">
    <location>
        <begin position="1"/>
        <end position="75"/>
    </location>
</feature>
<dbReference type="InterPro" id="IPR036521">
    <property type="entry name" value="SRP19-like_sf"/>
</dbReference>
<dbReference type="PANTHER" id="PTHR17453">
    <property type="entry name" value="SIGNAL RECOGNITION PARTICLE 19 KD PROTEIN"/>
    <property type="match status" value="1"/>
</dbReference>
<evidence type="ECO:0000256" key="4">
    <source>
        <dbReference type="ARBA" id="ARBA00023274"/>
    </source>
</evidence>
<dbReference type="OrthoDB" id="2190947at2759"/>
<organism evidence="6 7">
    <name type="scientific">Fomitopsis schrenkii</name>
    <name type="common">Brown rot fungus</name>
    <dbReference type="NCBI Taxonomy" id="2126942"/>
    <lineage>
        <taxon>Eukaryota</taxon>
        <taxon>Fungi</taxon>
        <taxon>Dikarya</taxon>
        <taxon>Basidiomycota</taxon>
        <taxon>Agaricomycotina</taxon>
        <taxon>Agaricomycetes</taxon>
        <taxon>Polyporales</taxon>
        <taxon>Fomitopsis</taxon>
    </lineage>
</organism>
<protein>
    <submittedName>
        <fullName evidence="6">Signal recognition particle SRP19 subunit</fullName>
    </submittedName>
</protein>
<feature type="compositionally biased region" description="Polar residues" evidence="5">
    <location>
        <begin position="219"/>
        <end position="236"/>
    </location>
</feature>
<feature type="region of interest" description="Disordered" evidence="5">
    <location>
        <begin position="187"/>
        <end position="265"/>
    </location>
</feature>
<evidence type="ECO:0000256" key="1">
    <source>
        <dbReference type="ARBA" id="ARBA00004496"/>
    </source>
</evidence>
<keyword evidence="3" id="KW-0733">Signal recognition particle</keyword>
<dbReference type="STRING" id="743788.S8FG66"/>
<evidence type="ECO:0000256" key="2">
    <source>
        <dbReference type="ARBA" id="ARBA00022490"/>
    </source>
</evidence>